<evidence type="ECO:0000313" key="1">
    <source>
        <dbReference type="EMBL" id="KKK55555.1"/>
    </source>
</evidence>
<gene>
    <name evidence="1" type="ORF">LCGC14_3073340</name>
</gene>
<proteinExistence type="predicted"/>
<dbReference type="AlphaFoldDB" id="A0A0F8X3V4"/>
<dbReference type="EMBL" id="LAZR01065432">
    <property type="protein sequence ID" value="KKK55555.1"/>
    <property type="molecule type" value="Genomic_DNA"/>
</dbReference>
<comment type="caution">
    <text evidence="1">The sequence shown here is derived from an EMBL/GenBank/DDBJ whole genome shotgun (WGS) entry which is preliminary data.</text>
</comment>
<feature type="non-terminal residue" evidence="1">
    <location>
        <position position="1"/>
    </location>
</feature>
<sequence>GKLAVGWTKNGLQVFCEKCNKNVIIMDFKGQKMSGIAPTLEIKDGMKSRAEIEKKFEELNKQMAKLSPGQVFEIASTDGQRFILEWILGQHEKC</sequence>
<name>A0A0F8X3V4_9ZZZZ</name>
<organism evidence="1">
    <name type="scientific">marine sediment metagenome</name>
    <dbReference type="NCBI Taxonomy" id="412755"/>
    <lineage>
        <taxon>unclassified sequences</taxon>
        <taxon>metagenomes</taxon>
        <taxon>ecological metagenomes</taxon>
    </lineage>
</organism>
<reference evidence="1" key="1">
    <citation type="journal article" date="2015" name="Nature">
        <title>Complex archaea that bridge the gap between prokaryotes and eukaryotes.</title>
        <authorList>
            <person name="Spang A."/>
            <person name="Saw J.H."/>
            <person name="Jorgensen S.L."/>
            <person name="Zaremba-Niedzwiedzka K."/>
            <person name="Martijn J."/>
            <person name="Lind A.E."/>
            <person name="van Eijk R."/>
            <person name="Schleper C."/>
            <person name="Guy L."/>
            <person name="Ettema T.J."/>
        </authorList>
    </citation>
    <scope>NUCLEOTIDE SEQUENCE</scope>
</reference>
<accession>A0A0F8X3V4</accession>
<protein>
    <submittedName>
        <fullName evidence="1">Uncharacterized protein</fullName>
    </submittedName>
</protein>